<dbReference type="Pfam" id="PF22600">
    <property type="entry name" value="MTPAP-like_central"/>
    <property type="match status" value="1"/>
</dbReference>
<dbReference type="PANTHER" id="PTHR12271:SF40">
    <property type="entry name" value="POLY(A) RNA POLYMERASE GLD2"/>
    <property type="match status" value="1"/>
</dbReference>
<dbReference type="InParanoid" id="A0A151GBP6"/>
<dbReference type="InterPro" id="IPR043519">
    <property type="entry name" value="NT_sf"/>
</dbReference>
<feature type="compositionally biased region" description="Polar residues" evidence="10">
    <location>
        <begin position="91"/>
        <end position="103"/>
    </location>
</feature>
<comment type="cofactor">
    <cofactor evidence="2">
        <name>Mg(2+)</name>
        <dbReference type="ChEBI" id="CHEBI:18420"/>
    </cofactor>
</comment>
<evidence type="ECO:0000256" key="6">
    <source>
        <dbReference type="ARBA" id="ARBA00022490"/>
    </source>
</evidence>
<keyword evidence="7" id="KW-0808">Transferase</keyword>
<dbReference type="EMBL" id="LAYC01000003">
    <property type="protein sequence ID" value="KYK54529.1"/>
    <property type="molecule type" value="Genomic_DNA"/>
</dbReference>
<dbReference type="Proteomes" id="UP000076580">
    <property type="component" value="Chromosome 03"/>
</dbReference>
<keyword evidence="9" id="KW-0460">Magnesium</keyword>
<comment type="similarity">
    <text evidence="4">Belongs to the DNA polymerase type-B-like family.</text>
</comment>
<evidence type="ECO:0000256" key="8">
    <source>
        <dbReference type="ARBA" id="ARBA00022723"/>
    </source>
</evidence>
<keyword evidence="14" id="KW-1185">Reference proteome</keyword>
<dbReference type="AlphaFoldDB" id="A0A151GBP6"/>
<organism evidence="13 14">
    <name type="scientific">Drechmeria coniospora</name>
    <name type="common">Nematophagous fungus</name>
    <name type="synonym">Meria coniospora</name>
    <dbReference type="NCBI Taxonomy" id="98403"/>
    <lineage>
        <taxon>Eukaryota</taxon>
        <taxon>Fungi</taxon>
        <taxon>Dikarya</taxon>
        <taxon>Ascomycota</taxon>
        <taxon>Pezizomycotina</taxon>
        <taxon>Sordariomycetes</taxon>
        <taxon>Hypocreomycetidae</taxon>
        <taxon>Hypocreales</taxon>
        <taxon>Ophiocordycipitaceae</taxon>
        <taxon>Drechmeria</taxon>
    </lineage>
</organism>
<evidence type="ECO:0000313" key="14">
    <source>
        <dbReference type="Proteomes" id="UP000076580"/>
    </source>
</evidence>
<dbReference type="InterPro" id="IPR002058">
    <property type="entry name" value="PAP_assoc"/>
</dbReference>
<protein>
    <recommendedName>
        <fullName evidence="5">polynucleotide adenylyltransferase</fullName>
        <ecNumber evidence="5">2.7.7.19</ecNumber>
    </recommendedName>
</protein>
<comment type="caution">
    <text evidence="13">The sequence shown here is derived from an EMBL/GenBank/DDBJ whole genome shotgun (WGS) entry which is preliminary data.</text>
</comment>
<keyword evidence="8" id="KW-0479">Metal-binding</keyword>
<sequence length="1069" mass="120654">MTSNSVPLADDMVDELAIGLDRNIHGLGLSNTPWEHATPENPVLESAHIPQPHKQLPRIPHVASSTSHQPTARFNAQQPPILPKANRKRPNQAQRRQMSSQFSIPIDPRLQPVPQRRDISSNIEDSVFSAPNRQESSQPRSYNHPPWAGQSSFTHEQHPPWNNSMPRFHHSGRQGPQMQPDPRLMTHDRPYSTGLAQGPRRQHTRPEVIAVQAGFLDRLGYRVVSTSEIERSEIAEKEAFRLRIETICRTVISRHESSEYAGADFLPLSVKLTCFGSLSSGFATKASDMDLGLFSPLSNPPPDATDSPIPRLLEKAFLEAGLGARLLSRTRVPIIKLCESPPEPLLHALIKERQKWESLAKSEVREHHGEDNHAQGTTTFRGVDECHVDSVATEGVLPCHTEFEVPCGTGGVPTRFQLRQGPNHSLPAYYGLAKRILRRAGGRDVTLSNFREFTDLDWSILNRVCEAFIRGLHDPELRKRLEVYPSLSFAPLSDFPNNHSLLAVFTQAEGEHAFLILQAWPAKAFFDIRPQAEHALRVWRDVQCRREIGIDPILYTKELQSSLEKVKNIPLIQLALLEQGEHELPSQFYQRTKSIMRSLQNGQNELSAEARDEVARRYIFGIYRRDIRQEMEMDISQTDSHLDLEAVSQRHQIVQLCKCLERSVEKEVYDSAQSADVHEYLRLLRSPLRRVQIGPHDHTYIIPLTPELLALLDRIRKLPDPQKVAPSQSGGYRDPLEFPKVGAGVQCDINFSAHLALHNTALLRCYANTDPRVRPMVLFVKHWAKVRGINSGYRGTLSSYGYVLMVLHYLVNIAQPFVCPNLQQLAAQRPPGAPATDDESTIQCQGYNVQFWRDENEILNLANSDQLNRNPHSLGHLLREFFEYFAQNGMLSSGNGGGFDWGRDVLSLRSRGGLLSKQEKGWTGAKTVFQVQQHAADLPPNLKDGHVKPGQSRPMEADETATKWQGYAKPSTADAGEVKEIRHRYLFAIEDPFELDHNVARTVTHNGIVSIRDEFRRAWKIIRTAERANASEDLLQDVSEAQLCSSSFLNLLDAIHGPPRVWDSAHWVG</sequence>
<feature type="compositionally biased region" description="Polar residues" evidence="10">
    <location>
        <begin position="149"/>
        <end position="165"/>
    </location>
</feature>
<accession>A0A151GBP6</accession>
<gene>
    <name evidence="13" type="ORF">DCS_06487</name>
</gene>
<feature type="domain" description="PAP-associated" evidence="11">
    <location>
        <begin position="873"/>
        <end position="924"/>
    </location>
</feature>
<dbReference type="STRING" id="98403.A0A151GBP6"/>
<dbReference type="GO" id="GO:0050265">
    <property type="term" value="F:RNA uridylyltransferase activity"/>
    <property type="evidence" value="ECO:0007669"/>
    <property type="project" value="TreeGrafter"/>
</dbReference>
<feature type="compositionally biased region" description="Polar residues" evidence="10">
    <location>
        <begin position="120"/>
        <end position="141"/>
    </location>
</feature>
<feature type="compositionally biased region" description="Polar residues" evidence="10">
    <location>
        <begin position="63"/>
        <end position="78"/>
    </location>
</feature>
<feature type="domain" description="Poly(A) RNA polymerase mitochondrial-like central palm" evidence="12">
    <location>
        <begin position="226"/>
        <end position="340"/>
    </location>
</feature>
<evidence type="ECO:0000313" key="13">
    <source>
        <dbReference type="EMBL" id="KYK54529.1"/>
    </source>
</evidence>
<dbReference type="InterPro" id="IPR054708">
    <property type="entry name" value="MTPAP-like_central"/>
</dbReference>
<evidence type="ECO:0000259" key="11">
    <source>
        <dbReference type="Pfam" id="PF03828"/>
    </source>
</evidence>
<evidence type="ECO:0000256" key="10">
    <source>
        <dbReference type="SAM" id="MobiDB-lite"/>
    </source>
</evidence>
<evidence type="ECO:0000256" key="2">
    <source>
        <dbReference type="ARBA" id="ARBA00001946"/>
    </source>
</evidence>
<reference evidence="13 14" key="1">
    <citation type="journal article" date="2016" name="Sci. Rep.">
        <title>Insights into Adaptations to a Near-Obligate Nematode Endoparasitic Lifestyle from the Finished Genome of Drechmeria coniospora.</title>
        <authorList>
            <person name="Zhang L."/>
            <person name="Zhou Z."/>
            <person name="Guo Q."/>
            <person name="Fokkens L."/>
            <person name="Miskei M."/>
            <person name="Pocsi I."/>
            <person name="Zhang W."/>
            <person name="Chen M."/>
            <person name="Wang L."/>
            <person name="Sun Y."/>
            <person name="Donzelli B.G."/>
            <person name="Gibson D.M."/>
            <person name="Nelson D.R."/>
            <person name="Luo J.G."/>
            <person name="Rep M."/>
            <person name="Liu H."/>
            <person name="Yang S."/>
            <person name="Wang J."/>
            <person name="Krasnoff S.B."/>
            <person name="Xu Y."/>
            <person name="Molnar I."/>
            <person name="Lin M."/>
        </authorList>
    </citation>
    <scope>NUCLEOTIDE SEQUENCE [LARGE SCALE GENOMIC DNA]</scope>
    <source>
        <strain evidence="13 14">ARSEF 6962</strain>
    </source>
</reference>
<keyword evidence="6" id="KW-0963">Cytoplasm</keyword>
<evidence type="ECO:0000259" key="12">
    <source>
        <dbReference type="Pfam" id="PF22600"/>
    </source>
</evidence>
<evidence type="ECO:0000256" key="5">
    <source>
        <dbReference type="ARBA" id="ARBA00012388"/>
    </source>
</evidence>
<dbReference type="SUPFAM" id="SSF81631">
    <property type="entry name" value="PAP/OAS1 substrate-binding domain"/>
    <property type="match status" value="1"/>
</dbReference>
<evidence type="ECO:0000256" key="7">
    <source>
        <dbReference type="ARBA" id="ARBA00022679"/>
    </source>
</evidence>
<proteinExistence type="inferred from homology"/>
<evidence type="ECO:0000256" key="9">
    <source>
        <dbReference type="ARBA" id="ARBA00022842"/>
    </source>
</evidence>
<dbReference type="EC" id="2.7.7.19" evidence="5"/>
<dbReference type="GO" id="GO:0031123">
    <property type="term" value="P:RNA 3'-end processing"/>
    <property type="evidence" value="ECO:0007669"/>
    <property type="project" value="TreeGrafter"/>
</dbReference>
<dbReference type="Pfam" id="PF03828">
    <property type="entry name" value="PAP_assoc"/>
    <property type="match status" value="1"/>
</dbReference>
<comment type="subcellular location">
    <subcellularLocation>
        <location evidence="3">Cytoplasm</location>
    </subcellularLocation>
</comment>
<name>A0A151GBP6_DRECN</name>
<dbReference type="RefSeq" id="XP_040653881.1">
    <property type="nucleotide sequence ID" value="XM_040803777.1"/>
</dbReference>
<dbReference type="PANTHER" id="PTHR12271">
    <property type="entry name" value="POLY A POLYMERASE CID PAP -RELATED"/>
    <property type="match status" value="1"/>
</dbReference>
<comment type="cofactor">
    <cofactor evidence="1">
        <name>Mn(2+)</name>
        <dbReference type="ChEBI" id="CHEBI:29035"/>
    </cofactor>
</comment>
<evidence type="ECO:0000256" key="1">
    <source>
        <dbReference type="ARBA" id="ARBA00001936"/>
    </source>
</evidence>
<feature type="region of interest" description="Disordered" evidence="10">
    <location>
        <begin position="60"/>
        <end position="183"/>
    </location>
</feature>
<dbReference type="Gene3D" id="3.30.460.10">
    <property type="entry name" value="Beta Polymerase, domain 2"/>
    <property type="match status" value="1"/>
</dbReference>
<dbReference type="GeneID" id="63719130"/>
<evidence type="ECO:0000256" key="3">
    <source>
        <dbReference type="ARBA" id="ARBA00004496"/>
    </source>
</evidence>
<dbReference type="Gene3D" id="1.10.1410.10">
    <property type="match status" value="1"/>
</dbReference>
<dbReference type="SUPFAM" id="SSF81301">
    <property type="entry name" value="Nucleotidyltransferase"/>
    <property type="match status" value="1"/>
</dbReference>
<dbReference type="GO" id="GO:0046872">
    <property type="term" value="F:metal ion binding"/>
    <property type="evidence" value="ECO:0007669"/>
    <property type="project" value="UniProtKB-KW"/>
</dbReference>
<evidence type="ECO:0000256" key="4">
    <source>
        <dbReference type="ARBA" id="ARBA00008593"/>
    </source>
</evidence>